<keyword evidence="5 9" id="KW-0812">Transmembrane</keyword>
<dbReference type="EC" id="2.3.1.269" evidence="9"/>
<dbReference type="SUPFAM" id="SSF56317">
    <property type="entry name" value="Carbon-nitrogen hydrolase"/>
    <property type="match status" value="1"/>
</dbReference>
<dbReference type="PROSITE" id="PS50263">
    <property type="entry name" value="CN_HYDROLASE"/>
    <property type="match status" value="1"/>
</dbReference>
<keyword evidence="7 9" id="KW-0472">Membrane</keyword>
<evidence type="ECO:0000256" key="2">
    <source>
        <dbReference type="ARBA" id="ARBA00010065"/>
    </source>
</evidence>
<feature type="transmembrane region" description="Helical" evidence="9">
    <location>
        <begin position="138"/>
        <end position="157"/>
    </location>
</feature>
<feature type="transmembrane region" description="Helical" evidence="9">
    <location>
        <begin position="21"/>
        <end position="38"/>
    </location>
</feature>
<comment type="pathway">
    <text evidence="9">Protein modification; lipoprotein biosynthesis (N-acyl transfer).</text>
</comment>
<dbReference type="HAMAP" id="MF_01148">
    <property type="entry name" value="Lnt"/>
    <property type="match status" value="1"/>
</dbReference>
<dbReference type="PANTHER" id="PTHR38686">
    <property type="entry name" value="APOLIPOPROTEIN N-ACYLTRANSFERASE"/>
    <property type="match status" value="1"/>
</dbReference>
<evidence type="ECO:0000256" key="1">
    <source>
        <dbReference type="ARBA" id="ARBA00004651"/>
    </source>
</evidence>
<feature type="transmembrane region" description="Helical" evidence="9">
    <location>
        <begin position="68"/>
        <end position="89"/>
    </location>
</feature>
<evidence type="ECO:0000256" key="8">
    <source>
        <dbReference type="ARBA" id="ARBA00023315"/>
    </source>
</evidence>
<dbReference type="EMBL" id="JANIBC010000001">
    <property type="protein sequence ID" value="MCQ8183851.1"/>
    <property type="molecule type" value="Genomic_DNA"/>
</dbReference>
<keyword evidence="3 9" id="KW-1003">Cell membrane</keyword>
<evidence type="ECO:0000256" key="6">
    <source>
        <dbReference type="ARBA" id="ARBA00022989"/>
    </source>
</evidence>
<evidence type="ECO:0000313" key="12">
    <source>
        <dbReference type="Proteomes" id="UP001142610"/>
    </source>
</evidence>
<dbReference type="PANTHER" id="PTHR38686:SF1">
    <property type="entry name" value="APOLIPOPROTEIN N-ACYLTRANSFERASE"/>
    <property type="match status" value="1"/>
</dbReference>
<feature type="transmembrane region" description="Helical" evidence="9">
    <location>
        <begin position="186"/>
        <end position="205"/>
    </location>
</feature>
<evidence type="ECO:0000313" key="11">
    <source>
        <dbReference type="EMBL" id="MCQ8183851.1"/>
    </source>
</evidence>
<dbReference type="InterPro" id="IPR004563">
    <property type="entry name" value="Apolipo_AcylTrfase"/>
</dbReference>
<dbReference type="NCBIfam" id="TIGR00546">
    <property type="entry name" value="lnt"/>
    <property type="match status" value="1"/>
</dbReference>
<evidence type="ECO:0000256" key="5">
    <source>
        <dbReference type="ARBA" id="ARBA00022692"/>
    </source>
</evidence>
<evidence type="ECO:0000256" key="7">
    <source>
        <dbReference type="ARBA" id="ARBA00023136"/>
    </source>
</evidence>
<gene>
    <name evidence="9 11" type="primary">lnt</name>
    <name evidence="11" type="ORF">NOG11_00465</name>
</gene>
<dbReference type="GO" id="GO:0042158">
    <property type="term" value="P:lipoprotein biosynthetic process"/>
    <property type="evidence" value="ECO:0007669"/>
    <property type="project" value="UniProtKB-UniRule"/>
</dbReference>
<protein>
    <recommendedName>
        <fullName evidence="9">Apolipoprotein N-acyltransferase</fullName>
        <shortName evidence="9">ALP N-acyltransferase</shortName>
        <ecNumber evidence="9">2.3.1.269</ecNumber>
    </recommendedName>
</protein>
<evidence type="ECO:0000259" key="10">
    <source>
        <dbReference type="PROSITE" id="PS50263"/>
    </source>
</evidence>
<dbReference type="Proteomes" id="UP001142610">
    <property type="component" value="Unassembled WGS sequence"/>
</dbReference>
<proteinExistence type="inferred from homology"/>
<feature type="domain" description="CN hydrolase" evidence="10">
    <location>
        <begin position="245"/>
        <end position="491"/>
    </location>
</feature>
<dbReference type="Pfam" id="PF00795">
    <property type="entry name" value="CN_hydrolase"/>
    <property type="match status" value="1"/>
</dbReference>
<comment type="subcellular location">
    <subcellularLocation>
        <location evidence="1 9">Cell membrane</location>
        <topology evidence="1 9">Multi-pass membrane protein</topology>
    </subcellularLocation>
</comment>
<name>A0A9X2L6H9_9PROT</name>
<feature type="transmembrane region" description="Helical" evidence="9">
    <location>
        <begin position="212"/>
        <end position="229"/>
    </location>
</feature>
<evidence type="ECO:0000256" key="9">
    <source>
        <dbReference type="HAMAP-Rule" id="MF_01148"/>
    </source>
</evidence>
<sequence>MTLQELRRRTVSIRELTGWRRYLAAAGFGALLATAFAPLRLFPVLFIALPGLALLLEGALTQERPRRAAFLTGTAFGTLFFTLSISWVANAFLVQADEFGWMIPFVLPPLFIFLGAFFGAAAIFHAELRLRLSLTGPASLLPLTIGLTGADFLRGHILTGFPWNALAQSTAAHDWLLQPLSIVGPYAYGGVLTLLALMPAAVVLYPGHAKRFAIGGGSALVLILAYGAVKSGEVPRRDDVRVAVVQPNLAQRDKLDPQKRLTSLRQSLEMTTRAAEEAPNVQTYAIWPENAFPFLEEVSDFPLILTARLPADTLVVSGTIREIGDDGYGNSLQVFGPAGEGGGLAASYDKHRLVPFAETLPFYSVFEALGIESLSPAGGGGFTAGPGLARIEVGQAPFSPLICYEDIFPGRLYPKGERPDWLVIVTNDGWFGDDAGPKQHLDIARMRAVETGLPIARSANTGISALIGPRGEVLYRLPLYEPGVITAALPEALPPTLYMRVGEIGLVLFLTIIAVPVVTQGRKHVSPVQQG</sequence>
<keyword evidence="4 9" id="KW-0808">Transferase</keyword>
<comment type="caution">
    <text evidence="11">The sequence shown here is derived from an EMBL/GenBank/DDBJ whole genome shotgun (WGS) entry which is preliminary data.</text>
</comment>
<dbReference type="Gene3D" id="3.60.110.10">
    <property type="entry name" value="Carbon-nitrogen hydrolase"/>
    <property type="match status" value="1"/>
</dbReference>
<dbReference type="RefSeq" id="WP_256617654.1">
    <property type="nucleotide sequence ID" value="NZ_JANIBC010000001.1"/>
</dbReference>
<dbReference type="CDD" id="cd07571">
    <property type="entry name" value="ALP_N-acyl_transferase"/>
    <property type="match status" value="1"/>
</dbReference>
<feature type="transmembrane region" description="Helical" evidence="9">
    <location>
        <begin position="44"/>
        <end position="61"/>
    </location>
</feature>
<dbReference type="Pfam" id="PF20154">
    <property type="entry name" value="LNT_N"/>
    <property type="match status" value="1"/>
</dbReference>
<keyword evidence="6 9" id="KW-1133">Transmembrane helix</keyword>
<keyword evidence="12" id="KW-1185">Reference proteome</keyword>
<organism evidence="11 12">
    <name type="scientific">Parvularcula maris</name>
    <dbReference type="NCBI Taxonomy" id="2965077"/>
    <lineage>
        <taxon>Bacteria</taxon>
        <taxon>Pseudomonadati</taxon>
        <taxon>Pseudomonadota</taxon>
        <taxon>Alphaproteobacteria</taxon>
        <taxon>Parvularculales</taxon>
        <taxon>Parvularculaceae</taxon>
        <taxon>Parvularcula</taxon>
    </lineage>
</organism>
<dbReference type="InterPro" id="IPR003010">
    <property type="entry name" value="C-N_Hydrolase"/>
</dbReference>
<feature type="transmembrane region" description="Helical" evidence="9">
    <location>
        <begin position="101"/>
        <end position="126"/>
    </location>
</feature>
<evidence type="ECO:0000256" key="4">
    <source>
        <dbReference type="ARBA" id="ARBA00022679"/>
    </source>
</evidence>
<comment type="similarity">
    <text evidence="2 9">Belongs to the CN hydrolase family. Apolipoprotein N-acyltransferase subfamily.</text>
</comment>
<comment type="catalytic activity">
    <reaction evidence="9">
        <text>N-terminal S-1,2-diacyl-sn-glyceryl-L-cysteinyl-[lipoprotein] + a glycerophospholipid = N-acyl-S-1,2-diacyl-sn-glyceryl-L-cysteinyl-[lipoprotein] + a 2-acyl-sn-glycero-3-phospholipid + H(+)</text>
        <dbReference type="Rhea" id="RHEA:48228"/>
        <dbReference type="Rhea" id="RHEA-COMP:14681"/>
        <dbReference type="Rhea" id="RHEA-COMP:14684"/>
        <dbReference type="ChEBI" id="CHEBI:15378"/>
        <dbReference type="ChEBI" id="CHEBI:136912"/>
        <dbReference type="ChEBI" id="CHEBI:140656"/>
        <dbReference type="ChEBI" id="CHEBI:140657"/>
        <dbReference type="ChEBI" id="CHEBI:140660"/>
        <dbReference type="EC" id="2.3.1.269"/>
    </reaction>
</comment>
<evidence type="ECO:0000256" key="3">
    <source>
        <dbReference type="ARBA" id="ARBA00022475"/>
    </source>
</evidence>
<dbReference type="GO" id="GO:0016410">
    <property type="term" value="F:N-acyltransferase activity"/>
    <property type="evidence" value="ECO:0007669"/>
    <property type="project" value="UniProtKB-UniRule"/>
</dbReference>
<dbReference type="GO" id="GO:0005886">
    <property type="term" value="C:plasma membrane"/>
    <property type="evidence" value="ECO:0007669"/>
    <property type="project" value="UniProtKB-SubCell"/>
</dbReference>
<dbReference type="InterPro" id="IPR045378">
    <property type="entry name" value="LNT_N"/>
</dbReference>
<dbReference type="InterPro" id="IPR036526">
    <property type="entry name" value="C-N_Hydrolase_sf"/>
</dbReference>
<dbReference type="AlphaFoldDB" id="A0A9X2L6H9"/>
<comment type="function">
    <text evidence="9">Catalyzes the phospholipid dependent N-acylation of the N-terminal cysteine of apolipoprotein, the last step in lipoprotein maturation.</text>
</comment>
<keyword evidence="8 9" id="KW-0012">Acyltransferase</keyword>
<reference evidence="11" key="1">
    <citation type="submission" date="2022-07" db="EMBL/GenBank/DDBJ databases">
        <title>Parvularcula maris sp. nov., an algicidal bacterium isolated from seawater.</title>
        <authorList>
            <person name="Li F."/>
        </authorList>
    </citation>
    <scope>NUCLEOTIDE SEQUENCE</scope>
    <source>
        <strain evidence="11">BGMRC 0090</strain>
    </source>
</reference>
<accession>A0A9X2L6H9</accession>